<keyword evidence="3" id="KW-1185">Reference proteome</keyword>
<name>A0AAV7VVI1_PLEWA</name>
<accession>A0AAV7VVI1</accession>
<sequence>MPVCSVSRYQATRPAQVSTSALRSPLSPLREKRKKRGRGCSTSTAHLPVQGATITACFALWLCTPAARLPLQHLLLRTAPQDRAFSLSRPLPCRGRRLPSLHALSVVHPGRPAVGPGQYHPGSRWPPDPWSPSPAPSEIDLQWINAMPGRSCGFSRPPSWPG</sequence>
<reference evidence="2" key="1">
    <citation type="journal article" date="2022" name="bioRxiv">
        <title>Sequencing and chromosome-scale assembly of the giantPleurodeles waltlgenome.</title>
        <authorList>
            <person name="Brown T."/>
            <person name="Elewa A."/>
            <person name="Iarovenko S."/>
            <person name="Subramanian E."/>
            <person name="Araus A.J."/>
            <person name="Petzold A."/>
            <person name="Susuki M."/>
            <person name="Suzuki K.-i.T."/>
            <person name="Hayashi T."/>
            <person name="Toyoda A."/>
            <person name="Oliveira C."/>
            <person name="Osipova E."/>
            <person name="Leigh N.D."/>
            <person name="Simon A."/>
            <person name="Yun M.H."/>
        </authorList>
    </citation>
    <scope>NUCLEOTIDE SEQUENCE</scope>
    <source>
        <strain evidence="2">20211129_DDA</strain>
        <tissue evidence="2">Liver</tissue>
    </source>
</reference>
<evidence type="ECO:0000256" key="1">
    <source>
        <dbReference type="SAM" id="MobiDB-lite"/>
    </source>
</evidence>
<protein>
    <submittedName>
        <fullName evidence="2">Uncharacterized protein</fullName>
    </submittedName>
</protein>
<evidence type="ECO:0000313" key="3">
    <source>
        <dbReference type="Proteomes" id="UP001066276"/>
    </source>
</evidence>
<organism evidence="2 3">
    <name type="scientific">Pleurodeles waltl</name>
    <name type="common">Iberian ribbed newt</name>
    <dbReference type="NCBI Taxonomy" id="8319"/>
    <lineage>
        <taxon>Eukaryota</taxon>
        <taxon>Metazoa</taxon>
        <taxon>Chordata</taxon>
        <taxon>Craniata</taxon>
        <taxon>Vertebrata</taxon>
        <taxon>Euteleostomi</taxon>
        <taxon>Amphibia</taxon>
        <taxon>Batrachia</taxon>
        <taxon>Caudata</taxon>
        <taxon>Salamandroidea</taxon>
        <taxon>Salamandridae</taxon>
        <taxon>Pleurodelinae</taxon>
        <taxon>Pleurodeles</taxon>
    </lineage>
</organism>
<dbReference type="Proteomes" id="UP001066276">
    <property type="component" value="Chromosome 1_2"/>
</dbReference>
<feature type="region of interest" description="Disordered" evidence="1">
    <location>
        <begin position="115"/>
        <end position="137"/>
    </location>
</feature>
<gene>
    <name evidence="2" type="ORF">NDU88_000002</name>
</gene>
<proteinExistence type="predicted"/>
<evidence type="ECO:0000313" key="2">
    <source>
        <dbReference type="EMBL" id="KAJ1204556.1"/>
    </source>
</evidence>
<comment type="caution">
    <text evidence="2">The sequence shown here is derived from an EMBL/GenBank/DDBJ whole genome shotgun (WGS) entry which is preliminary data.</text>
</comment>
<dbReference type="EMBL" id="JANPWB010000002">
    <property type="protein sequence ID" value="KAJ1204556.1"/>
    <property type="molecule type" value="Genomic_DNA"/>
</dbReference>
<feature type="region of interest" description="Disordered" evidence="1">
    <location>
        <begin position="17"/>
        <end position="44"/>
    </location>
</feature>
<feature type="compositionally biased region" description="Pro residues" evidence="1">
    <location>
        <begin position="124"/>
        <end position="135"/>
    </location>
</feature>
<dbReference type="AlphaFoldDB" id="A0AAV7VVI1"/>